<dbReference type="PANTHER" id="PTHR21049">
    <property type="entry name" value="RIBOPHORIN I"/>
    <property type="match status" value="1"/>
</dbReference>
<comment type="subunit">
    <text evidence="11">Component of the oligosaccharyltransferase (OST) complex.</text>
</comment>
<feature type="region of interest" description="Disordered" evidence="13">
    <location>
        <begin position="942"/>
        <end position="1002"/>
    </location>
</feature>
<evidence type="ECO:0000256" key="9">
    <source>
        <dbReference type="ARBA" id="ARBA00022989"/>
    </source>
</evidence>
<dbReference type="AlphaFoldDB" id="A0A9P9KX40"/>
<comment type="subcellular location">
    <subcellularLocation>
        <location evidence="2 11">Endoplasmic reticulum membrane</location>
        <topology evidence="2 11">Single-pass type I membrane protein</topology>
    </subcellularLocation>
</comment>
<dbReference type="Gene3D" id="1.20.1270.60">
    <property type="entry name" value="Arfaptin homology (AH) domain/BAR domain"/>
    <property type="match status" value="1"/>
</dbReference>
<evidence type="ECO:0000256" key="8">
    <source>
        <dbReference type="ARBA" id="ARBA00022824"/>
    </source>
</evidence>
<organism evidence="14 15">
    <name type="scientific">Fusarium redolens</name>
    <dbReference type="NCBI Taxonomy" id="48865"/>
    <lineage>
        <taxon>Eukaryota</taxon>
        <taxon>Fungi</taxon>
        <taxon>Dikarya</taxon>
        <taxon>Ascomycota</taxon>
        <taxon>Pezizomycotina</taxon>
        <taxon>Sordariomycetes</taxon>
        <taxon>Hypocreomycetidae</taxon>
        <taxon>Hypocreales</taxon>
        <taxon>Nectriaceae</taxon>
        <taxon>Fusarium</taxon>
        <taxon>Fusarium redolens species complex</taxon>
    </lineage>
</organism>
<evidence type="ECO:0000256" key="3">
    <source>
        <dbReference type="ARBA" id="ARBA00004922"/>
    </source>
</evidence>
<feature type="compositionally biased region" description="Polar residues" evidence="13">
    <location>
        <begin position="971"/>
        <end position="995"/>
    </location>
</feature>
<evidence type="ECO:0000256" key="4">
    <source>
        <dbReference type="ARBA" id="ARBA00008905"/>
    </source>
</evidence>
<dbReference type="Pfam" id="PF13805">
    <property type="entry name" value="Pil1"/>
    <property type="match status" value="1"/>
</dbReference>
<feature type="chain" id="PRO_5040546176" description="Dolichyl-diphosphooligosaccharide--protein glycosyltransferase subunit 1" evidence="11">
    <location>
        <begin position="20"/>
        <end position="1002"/>
    </location>
</feature>
<evidence type="ECO:0000256" key="7">
    <source>
        <dbReference type="ARBA" id="ARBA00022729"/>
    </source>
</evidence>
<dbReference type="EMBL" id="JAGMUX010000001">
    <property type="protein sequence ID" value="KAH7269930.1"/>
    <property type="molecule type" value="Genomic_DNA"/>
</dbReference>
<dbReference type="GO" id="GO:0008250">
    <property type="term" value="C:oligosaccharyltransferase complex"/>
    <property type="evidence" value="ECO:0007669"/>
    <property type="project" value="UniProtKB-UniRule"/>
</dbReference>
<gene>
    <name evidence="14" type="ORF">BKA55DRAFT_588489</name>
</gene>
<proteinExistence type="inferred from homology"/>
<keyword evidence="7 11" id="KW-0732">Signal</keyword>
<dbReference type="Proteomes" id="UP000720189">
    <property type="component" value="Unassembled WGS sequence"/>
</dbReference>
<reference evidence="14" key="1">
    <citation type="journal article" date="2021" name="Nat. Commun.">
        <title>Genetic determinants of endophytism in the Arabidopsis root mycobiome.</title>
        <authorList>
            <person name="Mesny F."/>
            <person name="Miyauchi S."/>
            <person name="Thiergart T."/>
            <person name="Pickel B."/>
            <person name="Atanasova L."/>
            <person name="Karlsson M."/>
            <person name="Huettel B."/>
            <person name="Barry K.W."/>
            <person name="Haridas S."/>
            <person name="Chen C."/>
            <person name="Bauer D."/>
            <person name="Andreopoulos W."/>
            <person name="Pangilinan J."/>
            <person name="LaButti K."/>
            <person name="Riley R."/>
            <person name="Lipzen A."/>
            <person name="Clum A."/>
            <person name="Drula E."/>
            <person name="Henrissat B."/>
            <person name="Kohler A."/>
            <person name="Grigoriev I.V."/>
            <person name="Martin F.M."/>
            <person name="Hacquard S."/>
        </authorList>
    </citation>
    <scope>NUCLEOTIDE SEQUENCE</scope>
    <source>
        <strain evidence="14">MPI-CAGE-AT-0023</strain>
    </source>
</reference>
<evidence type="ECO:0000313" key="15">
    <source>
        <dbReference type="Proteomes" id="UP000720189"/>
    </source>
</evidence>
<evidence type="ECO:0000313" key="14">
    <source>
        <dbReference type="EMBL" id="KAH7269930.1"/>
    </source>
</evidence>
<dbReference type="InterPro" id="IPR007676">
    <property type="entry name" value="Ribophorin_I"/>
</dbReference>
<evidence type="ECO:0000256" key="10">
    <source>
        <dbReference type="ARBA" id="ARBA00023136"/>
    </source>
</evidence>
<keyword evidence="12" id="KW-0175">Coiled coil</keyword>
<dbReference type="GO" id="GO:0018279">
    <property type="term" value="P:protein N-linked glycosylation via asparagine"/>
    <property type="evidence" value="ECO:0007669"/>
    <property type="project" value="TreeGrafter"/>
</dbReference>
<evidence type="ECO:0000256" key="2">
    <source>
        <dbReference type="ARBA" id="ARBA00004115"/>
    </source>
</evidence>
<dbReference type="Pfam" id="PF04597">
    <property type="entry name" value="Ribophorin_I"/>
    <property type="match status" value="1"/>
</dbReference>
<keyword evidence="8 11" id="KW-0256">Endoplasmic reticulum</keyword>
<keyword evidence="9" id="KW-1133">Transmembrane helix</keyword>
<evidence type="ECO:0000256" key="6">
    <source>
        <dbReference type="ARBA" id="ARBA00022692"/>
    </source>
</evidence>
<evidence type="ECO:0000256" key="12">
    <source>
        <dbReference type="SAM" id="Coils"/>
    </source>
</evidence>
<dbReference type="InterPro" id="IPR028245">
    <property type="entry name" value="PIL1/LSP1"/>
</dbReference>
<name>A0A9P9KX40_FUSRE</name>
<accession>A0A9P9KX40</accession>
<keyword evidence="5" id="KW-0597">Phosphoprotein</keyword>
<comment type="function">
    <text evidence="1 11">Subunit of the oligosaccharyl transferase (OST) complex that catalyzes the initial transfer of a defined glycan (Glc(3)Man(9)GlcNAc(2) in eukaryotes) from the lipid carrier dolichol-pyrophosphate to an asparagine residue within an Asn-X-Ser/Thr consensus motif in nascent polypeptide chains, the first step in protein N-glycosylation. N-glycosylation occurs cotranslationally and the complex associates with the Sec61 complex at the channel-forming translocon complex that mediates protein translocation across the endoplasmic reticulum (ER). All subunits are required for a maximal enzyme activity.</text>
</comment>
<evidence type="ECO:0000256" key="11">
    <source>
        <dbReference type="RuleBase" id="RU361143"/>
    </source>
</evidence>
<feature type="coiled-coil region" evidence="12">
    <location>
        <begin position="843"/>
        <end position="870"/>
    </location>
</feature>
<evidence type="ECO:0000256" key="1">
    <source>
        <dbReference type="ARBA" id="ARBA00002791"/>
    </source>
</evidence>
<evidence type="ECO:0000256" key="13">
    <source>
        <dbReference type="SAM" id="MobiDB-lite"/>
    </source>
</evidence>
<dbReference type="GeneID" id="70224755"/>
<dbReference type="FunFam" id="1.20.1270.60:FF:000005">
    <property type="entry name" value="Sphingolipid long chain base-responsive pil1"/>
    <property type="match status" value="1"/>
</dbReference>
<comment type="pathway">
    <text evidence="3 11">Protein modification; protein glycosylation.</text>
</comment>
<dbReference type="PANTHER" id="PTHR21049:SF0">
    <property type="entry name" value="DOLICHYL-DIPHOSPHOOLIGOSACCHARIDE--PROTEIN GLYCOSYLTRANSFERASE SUBUNIT 1"/>
    <property type="match status" value="1"/>
</dbReference>
<comment type="similarity">
    <text evidence="4 11">Belongs to the OST1 family.</text>
</comment>
<sequence length="1002" mass="110928">MKPFAITTALFSFVSVALAGASTDSKTSKVTLPADFKPPQVFKNANLVHVISLEKTYVKEQINVLVENVAKEPQTEYYVPFTAEQLPRVGGFEVKDRKDANAGPFVAETVEYDPLSDVQYYRIRLPTPLKPGAQQTLGITYYYLKAYTPLPAAVSQDDDQYLSFNFSVYAPSAYITKKQKTELKAASADVPDYTKLPGSGDVKEFPVKQGTKLIYGPFDEKPAGAVSPANVRFQFTKPVIHVKELDRLIEVSHWGGNIAFEEQYEMYHGGANLSDNFDRIKYSQHSLYRQHGVAGIRPSHYLDQLRIPLPGGSVDAYYTDVIGNVTTSTWRSDNRDALLVLKPRYPLFGGWRYPFTIGWNSDASNFLRKTATGSFVLRVPFIEGPKQPEGVEYEQINVNVLLPEGAENVKFHTNIPDSSIMSTSVDLTRTYLDTVGRTAVSIKARNLVDEFRDRQLIISYDAPLSSALRKPLVIFASAMVVFVTTWALGQVQRIILVNESGFLFTSRKKHHMTVKYSLGFGHTGSRPLSVEVDNSTWFHTKVVWRMRWVGEAGSEWSPWLRTLSLFTPGSDSMACVSAVNPSPGPSTTITKRSRLPDDTQVIITVTTTIITIHALPEQATPVSLDGPTATAHETVALSSMSAIDRLKAPMLNLSRKAGSSLEELMTSHCIPPPKFQKLPKTDTGSYFKCERRNRALSIRSNKSKGNSGAGAGAKRGFSFNSLRGQVQPELSRKLFRLIKSENNLIGAHETAGRERVSIATQLSEWGEHTGDDSISDISDKVGVVLSEMGEQEDAYAHALDDSRAYLKAIRNTEKSVQPSRENKDKIADEIQKLKLKEPGSTRLPVLEQELVRAEAENLVAEAQLTNITRQKLKEAYAAEFAATIERAEKQIILAKHGRRLLELLDDSPVVPGDTRVPYQHSSQARQILNDAEDDLRDWRPEAEGFSTPVQSRSPTLEGKGKEPLAAGDNLSPVQSEAATVESETSPMEQRGTKSSVYAEVAG</sequence>
<evidence type="ECO:0000256" key="5">
    <source>
        <dbReference type="ARBA" id="ARBA00022553"/>
    </source>
</evidence>
<keyword evidence="15" id="KW-1185">Reference proteome</keyword>
<dbReference type="InterPro" id="IPR027267">
    <property type="entry name" value="AH/BAR_dom_sf"/>
</dbReference>
<keyword evidence="10" id="KW-0472">Membrane</keyword>
<feature type="signal peptide" evidence="11">
    <location>
        <begin position="1"/>
        <end position="19"/>
    </location>
</feature>
<comment type="caution">
    <text evidence="14">The sequence shown here is derived from an EMBL/GenBank/DDBJ whole genome shotgun (WGS) entry which is preliminary data.</text>
</comment>
<keyword evidence="6" id="KW-0812">Transmembrane</keyword>
<protein>
    <recommendedName>
        <fullName evidence="11">Dolichyl-diphosphooligosaccharide--protein glycosyltransferase subunit 1</fullName>
    </recommendedName>
</protein>
<dbReference type="RefSeq" id="XP_046056698.1">
    <property type="nucleotide sequence ID" value="XM_046194801.1"/>
</dbReference>
<dbReference type="OrthoDB" id="310030at2759"/>